<dbReference type="UniPathway" id="UPA00094"/>
<feature type="compositionally biased region" description="Low complexity" evidence="1">
    <location>
        <begin position="114"/>
        <end position="148"/>
    </location>
</feature>
<dbReference type="AlphaFoldDB" id="A0A1J0VR04"/>
<evidence type="ECO:0000313" key="2">
    <source>
        <dbReference type="EMBL" id="APE34383.1"/>
    </source>
</evidence>
<sequence length="765" mass="80785">MSTVDVRNGDPMTTPLDALDFDGEPFDVLAWTLALEPDAHPAPSPQPTVTPTPTAVRATGPTSAQLGADPISQLVQQVRSELVAAHLSAMAVQTAWQRQAIGALGHSVPSADSTATLGPTAAPHGPTAADGPSAPNGTTATHGPTAPGRSTAVAEQILAATIDYTPASGLTVSAVPGHPVTFDLPAPATSMNAFKMLARTPITAMDGSALAALARGEIAAVFGPAYDQDGANPEIRLTDGAHGRLVEVLDVEGRGGQWARGRLAATCRIDGPDLAVAATEIGWQAAQVLALRAGLHLCLAGARFQAGEAFELQLSTSVTGPAELVAEVVQIDLLPRPWLRINAEIRSGGAVVARVYGLTLEIREAPGLPIGPAAGGAIPRFFGRRNVFGQRALLGEFHMTHSARGDLGIALGPEFSAYTGRRATRMPNHGLQLCDRVMAVDGERGTLTGGTGHTEYDSPADAWYYAESANASMPNVVYMETSLQSALLLGYFLGATLTAPAEDYSLRNLDGTATVLREVDLRDKTIQQTSRLLDTTVLTGAVLQTFAYELAVDGEPFYAGESLFGFFNARALANQNGLDNGELVPPWLDSQATRPVVRVIDVAARRAAGTGMACASGHLAMLDAIEVVDGGGTYGHGYLRAVRPVGPDDWFFGYHFFMDPVMPGSLGVEAVLQAMQEWAVDTGLAAELEAPEFVVPVGVPLSWRYRGQILSGDAEMTLEVHIKSVERRRGRIRVIGEASVWKPSMRIYELTDVAVELRDAHAEPW</sequence>
<dbReference type="GO" id="GO:0006633">
    <property type="term" value="P:fatty acid biosynthetic process"/>
    <property type="evidence" value="ECO:0007669"/>
    <property type="project" value="UniProtKB-UniPathway"/>
</dbReference>
<dbReference type="Pfam" id="PF07977">
    <property type="entry name" value="FabA"/>
    <property type="match status" value="1"/>
</dbReference>
<dbReference type="SUPFAM" id="SSF54637">
    <property type="entry name" value="Thioesterase/thiol ester dehydrase-isomerase"/>
    <property type="match status" value="2"/>
</dbReference>
<keyword evidence="3" id="KW-1185">Reference proteome</keyword>
<dbReference type="InterPro" id="IPR029069">
    <property type="entry name" value="HotDog_dom_sf"/>
</dbReference>
<reference evidence="2" key="1">
    <citation type="submission" date="2016-11" db="EMBL/GenBank/DDBJ databases">
        <authorList>
            <person name="Jaros S."/>
            <person name="Januszkiewicz K."/>
            <person name="Wedrychowicz H."/>
        </authorList>
    </citation>
    <scope>NUCLEOTIDE SEQUENCE [LARGE SCALE GENOMIC DNA]</scope>
    <source>
        <strain evidence="2">Y48</strain>
    </source>
</reference>
<protein>
    <submittedName>
        <fullName evidence="2">Uncharacterized protein</fullName>
    </submittedName>
</protein>
<dbReference type="Proteomes" id="UP000183810">
    <property type="component" value="Chromosome"/>
</dbReference>
<dbReference type="OrthoDB" id="9778690at2"/>
<name>A0A1J0VR04_9NOCA</name>
<dbReference type="Gene3D" id="3.10.129.10">
    <property type="entry name" value="Hotdog Thioesterase"/>
    <property type="match status" value="2"/>
</dbReference>
<dbReference type="InterPro" id="IPR013114">
    <property type="entry name" value="FabA_FabZ"/>
</dbReference>
<proteinExistence type="predicted"/>
<dbReference type="EMBL" id="CP018082">
    <property type="protein sequence ID" value="APE34383.1"/>
    <property type="molecule type" value="Genomic_DNA"/>
</dbReference>
<feature type="region of interest" description="Disordered" evidence="1">
    <location>
        <begin position="111"/>
        <end position="150"/>
    </location>
</feature>
<evidence type="ECO:0000256" key="1">
    <source>
        <dbReference type="SAM" id="MobiDB-lite"/>
    </source>
</evidence>
<accession>A0A1J0VR04</accession>
<evidence type="ECO:0000313" key="3">
    <source>
        <dbReference type="Proteomes" id="UP000183810"/>
    </source>
</evidence>
<organism evidence="2 3">
    <name type="scientific">Nocardia mangyaensis</name>
    <dbReference type="NCBI Taxonomy" id="2213200"/>
    <lineage>
        <taxon>Bacteria</taxon>
        <taxon>Bacillati</taxon>
        <taxon>Actinomycetota</taxon>
        <taxon>Actinomycetes</taxon>
        <taxon>Mycobacteriales</taxon>
        <taxon>Nocardiaceae</taxon>
        <taxon>Nocardia</taxon>
    </lineage>
</organism>
<dbReference type="KEGG" id="nsl:BOX37_10930"/>
<gene>
    <name evidence="2" type="ORF">BOX37_10930</name>
</gene>